<evidence type="ECO:0000313" key="5">
    <source>
        <dbReference type="Proteomes" id="UP001212152"/>
    </source>
</evidence>
<dbReference type="PANTHER" id="PTHR11909">
    <property type="entry name" value="CASEIN KINASE-RELATED"/>
    <property type="match status" value="1"/>
</dbReference>
<feature type="binding site" evidence="1">
    <location>
        <position position="153"/>
    </location>
    <ligand>
        <name>ATP</name>
        <dbReference type="ChEBI" id="CHEBI:30616"/>
    </ligand>
</feature>
<dbReference type="EMBL" id="JADGJQ010000003">
    <property type="protein sequence ID" value="KAJ3184663.1"/>
    <property type="molecule type" value="Genomic_DNA"/>
</dbReference>
<keyword evidence="1" id="KW-0067">ATP-binding</keyword>
<evidence type="ECO:0000313" key="4">
    <source>
        <dbReference type="EMBL" id="KAJ3184663.1"/>
    </source>
</evidence>
<feature type="compositionally biased region" description="Low complexity" evidence="2">
    <location>
        <begin position="86"/>
        <end position="96"/>
    </location>
</feature>
<dbReference type="InterPro" id="IPR000719">
    <property type="entry name" value="Prot_kinase_dom"/>
</dbReference>
<dbReference type="SMART" id="SM00220">
    <property type="entry name" value="S_TKc"/>
    <property type="match status" value="1"/>
</dbReference>
<evidence type="ECO:0000256" key="1">
    <source>
        <dbReference type="PROSITE-ProRule" id="PRU10141"/>
    </source>
</evidence>
<comment type="caution">
    <text evidence="4">The sequence shown here is derived from an EMBL/GenBank/DDBJ whole genome shotgun (WGS) entry which is preliminary data.</text>
</comment>
<dbReference type="SUPFAM" id="SSF56112">
    <property type="entry name" value="Protein kinase-like (PK-like)"/>
    <property type="match status" value="1"/>
</dbReference>
<feature type="compositionally biased region" description="Low complexity" evidence="2">
    <location>
        <begin position="12"/>
        <end position="39"/>
    </location>
</feature>
<dbReference type="Gene3D" id="1.10.510.10">
    <property type="entry name" value="Transferase(Phosphotransferase) domain 1"/>
    <property type="match status" value="1"/>
</dbReference>
<dbReference type="PROSITE" id="PS00107">
    <property type="entry name" value="PROTEIN_KINASE_ATP"/>
    <property type="match status" value="1"/>
</dbReference>
<accession>A0AAD5XTN4</accession>
<keyword evidence="5" id="KW-1185">Reference proteome</keyword>
<organism evidence="4 5">
    <name type="scientific">Geranomyces variabilis</name>
    <dbReference type="NCBI Taxonomy" id="109894"/>
    <lineage>
        <taxon>Eukaryota</taxon>
        <taxon>Fungi</taxon>
        <taxon>Fungi incertae sedis</taxon>
        <taxon>Chytridiomycota</taxon>
        <taxon>Chytridiomycota incertae sedis</taxon>
        <taxon>Chytridiomycetes</taxon>
        <taxon>Spizellomycetales</taxon>
        <taxon>Powellomycetaceae</taxon>
        <taxon>Geranomyces</taxon>
    </lineage>
</organism>
<dbReference type="AlphaFoldDB" id="A0AAD5XTN4"/>
<dbReference type="PROSITE" id="PS50011">
    <property type="entry name" value="PROTEIN_KINASE_DOM"/>
    <property type="match status" value="1"/>
</dbReference>
<dbReference type="InterPro" id="IPR017441">
    <property type="entry name" value="Protein_kinase_ATP_BS"/>
</dbReference>
<evidence type="ECO:0000259" key="3">
    <source>
        <dbReference type="PROSITE" id="PS50011"/>
    </source>
</evidence>
<feature type="domain" description="Protein kinase" evidence="3">
    <location>
        <begin position="124"/>
        <end position="395"/>
    </location>
</feature>
<dbReference type="GO" id="GO:0005524">
    <property type="term" value="F:ATP binding"/>
    <property type="evidence" value="ECO:0007669"/>
    <property type="project" value="UniProtKB-UniRule"/>
</dbReference>
<name>A0AAD5XTN4_9FUNG</name>
<feature type="region of interest" description="Disordered" evidence="2">
    <location>
        <begin position="1"/>
        <end position="70"/>
    </location>
</feature>
<feature type="compositionally biased region" description="Pro residues" evidence="2">
    <location>
        <begin position="1"/>
        <end position="11"/>
    </location>
</feature>
<reference evidence="4" key="1">
    <citation type="submission" date="2020-05" db="EMBL/GenBank/DDBJ databases">
        <title>Phylogenomic resolution of chytrid fungi.</title>
        <authorList>
            <person name="Stajich J.E."/>
            <person name="Amses K."/>
            <person name="Simmons R."/>
            <person name="Seto K."/>
            <person name="Myers J."/>
            <person name="Bonds A."/>
            <person name="Quandt C.A."/>
            <person name="Barry K."/>
            <person name="Liu P."/>
            <person name="Grigoriev I."/>
            <person name="Longcore J.E."/>
            <person name="James T.Y."/>
        </authorList>
    </citation>
    <scope>NUCLEOTIDE SEQUENCE</scope>
    <source>
        <strain evidence="4">JEL0379</strain>
    </source>
</reference>
<sequence length="428" mass="47628">MSRSDSPPPPNDDQQSLSAALFSKLSLAANNNNSSTTTSDNPGQQPPSKLPLAAPQQPPALPPHSTNNNLTAPQNILLRRLPATPPTTASATSTGSYSNSVTGSPLPERRPTSAPRTVLVAEKWLVLEKIGEGSFGQVFSGEDRDTRDRVAIKRERTDCRTPQLQNEFAIYKKLQDAEGFPKVFFGGVEDVYNVLVMEQLGPSLKELQAMSPALSLPLRTVVYCIPQMLQCLETLHTRGYIFRDAKPGQFCVGRYGDDLAAHPRIYLIDLGLAVSYLDSQGKHLPKCRPDGRRHKTGTARYASLKVHRGYDHSRRDDIESLAYLVIELVRGTLPWSKLRVLSAAEGWKRTKEYKHEMTEWEIADGLPDEFAKMLKYARDLSYAAAPDYRMLERWFRELGARLGDPRDKLVWTCPDPSLPANGGWSTAI</sequence>
<evidence type="ECO:0000256" key="2">
    <source>
        <dbReference type="SAM" id="MobiDB-lite"/>
    </source>
</evidence>
<feature type="region of interest" description="Disordered" evidence="2">
    <location>
        <begin position="84"/>
        <end position="114"/>
    </location>
</feature>
<proteinExistence type="predicted"/>
<dbReference type="InterPro" id="IPR011009">
    <property type="entry name" value="Kinase-like_dom_sf"/>
</dbReference>
<dbReference type="InterPro" id="IPR050235">
    <property type="entry name" value="CK1_Ser-Thr_kinase"/>
</dbReference>
<keyword evidence="1" id="KW-0547">Nucleotide-binding</keyword>
<dbReference type="GO" id="GO:0004672">
    <property type="term" value="F:protein kinase activity"/>
    <property type="evidence" value="ECO:0007669"/>
    <property type="project" value="InterPro"/>
</dbReference>
<protein>
    <recommendedName>
        <fullName evidence="3">Protein kinase domain-containing protein</fullName>
    </recommendedName>
</protein>
<dbReference type="Proteomes" id="UP001212152">
    <property type="component" value="Unassembled WGS sequence"/>
</dbReference>
<gene>
    <name evidence="4" type="ORF">HDU87_004066</name>
</gene>
<dbReference type="Pfam" id="PF00069">
    <property type="entry name" value="Pkinase"/>
    <property type="match status" value="1"/>
</dbReference>